<proteinExistence type="predicted"/>
<evidence type="ECO:0000313" key="2">
    <source>
        <dbReference type="Proteomes" id="UP000092578"/>
    </source>
</evidence>
<dbReference type="Proteomes" id="UP000092578">
    <property type="component" value="Unassembled WGS sequence"/>
</dbReference>
<keyword evidence="2" id="KW-1185">Reference proteome</keyword>
<accession>A0A1B9B7P5</accession>
<organism evidence="1 2">
    <name type="scientific">Pseudobacillus wudalianchiensis</name>
    <dbReference type="NCBI Taxonomy" id="1743143"/>
    <lineage>
        <taxon>Bacteria</taxon>
        <taxon>Bacillati</taxon>
        <taxon>Bacillota</taxon>
        <taxon>Bacilli</taxon>
        <taxon>Bacillales</taxon>
        <taxon>Bacillaceae</taxon>
        <taxon>Pseudobacillus</taxon>
    </lineage>
</organism>
<evidence type="ECO:0000313" key="1">
    <source>
        <dbReference type="EMBL" id="OCA92072.1"/>
    </source>
</evidence>
<reference evidence="2" key="1">
    <citation type="submission" date="2016-05" db="EMBL/GenBank/DDBJ databases">
        <authorList>
            <person name="Liu B."/>
            <person name="Wang J."/>
            <person name="Zhu Y."/>
            <person name="Liu G."/>
            <person name="Chen Q."/>
            <person name="Chen Z."/>
            <person name="Lan J."/>
            <person name="Che J."/>
            <person name="Ge C."/>
            <person name="Shi H."/>
            <person name="Pan Z."/>
            <person name="Liu X."/>
        </authorList>
    </citation>
    <scope>NUCLEOTIDE SEQUENCE [LARGE SCALE GENOMIC DNA]</scope>
    <source>
        <strain evidence="2">FJAT-27215</strain>
    </source>
</reference>
<comment type="caution">
    <text evidence="1">The sequence shown here is derived from an EMBL/GenBank/DDBJ whole genome shotgun (WGS) entry which is preliminary data.</text>
</comment>
<dbReference type="RefSeq" id="WP_065409489.1">
    <property type="nucleotide sequence ID" value="NZ_MAYT01000002.1"/>
</dbReference>
<dbReference type="AlphaFoldDB" id="A0A1B9B7P5"/>
<sequence length="69" mass="8000">MAQMIVSVFINYLNNQRVDILEEHRFHRIISILQEGLANSYLETGFKGSNTRPSILKQTLDDLISKYSE</sequence>
<gene>
    <name evidence="1" type="ORF">A8F95_18155</name>
</gene>
<name>A0A1B9B7P5_9BACI</name>
<protein>
    <submittedName>
        <fullName evidence="1">Uncharacterized protein</fullName>
    </submittedName>
</protein>
<dbReference type="EMBL" id="MAYT01000002">
    <property type="protein sequence ID" value="OCA92072.1"/>
    <property type="molecule type" value="Genomic_DNA"/>
</dbReference>